<keyword evidence="2" id="KW-0472">Membrane</keyword>
<keyword evidence="2" id="KW-0812">Transmembrane</keyword>
<dbReference type="EMBL" id="CM010719">
    <property type="protein sequence ID" value="RZC62000.1"/>
    <property type="molecule type" value="Genomic_DNA"/>
</dbReference>
<dbReference type="Proteomes" id="UP000316621">
    <property type="component" value="Chromosome 5"/>
</dbReference>
<keyword evidence="2" id="KW-1133">Transmembrane helix</keyword>
<keyword evidence="4" id="KW-1185">Reference proteome</keyword>
<protein>
    <submittedName>
        <fullName evidence="3">Uncharacterized protein</fullName>
    </submittedName>
</protein>
<dbReference type="AlphaFoldDB" id="A0A4Y7JPM9"/>
<dbReference type="STRING" id="3469.A0A4Y7JPM9"/>
<proteinExistence type="predicted"/>
<organism evidence="3 4">
    <name type="scientific">Papaver somniferum</name>
    <name type="common">Opium poppy</name>
    <dbReference type="NCBI Taxonomy" id="3469"/>
    <lineage>
        <taxon>Eukaryota</taxon>
        <taxon>Viridiplantae</taxon>
        <taxon>Streptophyta</taxon>
        <taxon>Embryophyta</taxon>
        <taxon>Tracheophyta</taxon>
        <taxon>Spermatophyta</taxon>
        <taxon>Magnoliopsida</taxon>
        <taxon>Ranunculales</taxon>
        <taxon>Papaveraceae</taxon>
        <taxon>Papaveroideae</taxon>
        <taxon>Papaver</taxon>
    </lineage>
</organism>
<feature type="region of interest" description="Disordered" evidence="1">
    <location>
        <begin position="17"/>
        <end position="38"/>
    </location>
</feature>
<evidence type="ECO:0000256" key="2">
    <source>
        <dbReference type="SAM" id="Phobius"/>
    </source>
</evidence>
<accession>A0A4Y7JPM9</accession>
<name>A0A4Y7JPM9_PAPSO</name>
<evidence type="ECO:0000256" key="1">
    <source>
        <dbReference type="SAM" id="MobiDB-lite"/>
    </source>
</evidence>
<sequence>MEWRSITINLFNCFYRSSDSDVDDSEEEESGGDSNSGSRSRLTVVFLAFDVCFSISCVALACVIKIALSCCFPCIIEFLYAEVGQEGAS</sequence>
<evidence type="ECO:0000313" key="4">
    <source>
        <dbReference type="Proteomes" id="UP000316621"/>
    </source>
</evidence>
<gene>
    <name evidence="3" type="ORF">C5167_023742</name>
</gene>
<feature type="compositionally biased region" description="Acidic residues" evidence="1">
    <location>
        <begin position="20"/>
        <end position="31"/>
    </location>
</feature>
<reference evidence="3 4" key="1">
    <citation type="journal article" date="2018" name="Science">
        <title>The opium poppy genome and morphinan production.</title>
        <authorList>
            <person name="Guo L."/>
            <person name="Winzer T."/>
            <person name="Yang X."/>
            <person name="Li Y."/>
            <person name="Ning Z."/>
            <person name="He Z."/>
            <person name="Teodor R."/>
            <person name="Lu Y."/>
            <person name="Bowser T.A."/>
            <person name="Graham I.A."/>
            <person name="Ye K."/>
        </authorList>
    </citation>
    <scope>NUCLEOTIDE SEQUENCE [LARGE SCALE GENOMIC DNA]</scope>
    <source>
        <strain evidence="4">cv. HN1</strain>
        <tissue evidence="3">Leaves</tissue>
    </source>
</reference>
<feature type="transmembrane region" description="Helical" evidence="2">
    <location>
        <begin position="44"/>
        <end position="68"/>
    </location>
</feature>
<evidence type="ECO:0000313" key="3">
    <source>
        <dbReference type="EMBL" id="RZC62000.1"/>
    </source>
</evidence>
<dbReference type="Gramene" id="RZC62000">
    <property type="protein sequence ID" value="RZC62000"/>
    <property type="gene ID" value="C5167_023742"/>
</dbReference>